<dbReference type="InterPro" id="IPR003812">
    <property type="entry name" value="Fido"/>
</dbReference>
<dbReference type="PANTHER" id="PTHR39426:SF1">
    <property type="entry name" value="HOMOLOGY TO DEATH-ON-CURING PROTEIN OF PHAGE P1"/>
    <property type="match status" value="1"/>
</dbReference>
<dbReference type="SUPFAM" id="SSF140931">
    <property type="entry name" value="Fic-like"/>
    <property type="match status" value="1"/>
</dbReference>
<dbReference type="PROSITE" id="PS51459">
    <property type="entry name" value="FIDO"/>
    <property type="match status" value="1"/>
</dbReference>
<evidence type="ECO:0000313" key="3">
    <source>
        <dbReference type="Proteomes" id="UP001501231"/>
    </source>
</evidence>
<gene>
    <name evidence="2" type="ORF">GCM10010191_56190</name>
</gene>
<keyword evidence="3" id="KW-1185">Reference proteome</keyword>
<dbReference type="Gene3D" id="1.20.120.1870">
    <property type="entry name" value="Fic/DOC protein, Fido domain"/>
    <property type="match status" value="1"/>
</dbReference>
<dbReference type="InterPro" id="IPR053737">
    <property type="entry name" value="Type_II_TA_Toxin"/>
</dbReference>
<proteinExistence type="predicted"/>
<protein>
    <submittedName>
        <fullName evidence="2">Type II toxin-antitoxin system death-on-curing family toxin</fullName>
    </submittedName>
</protein>
<dbReference type="InterPro" id="IPR006440">
    <property type="entry name" value="Doc"/>
</dbReference>
<dbReference type="RefSeq" id="WP_344592884.1">
    <property type="nucleotide sequence ID" value="NZ_BAAARW010000020.1"/>
</dbReference>
<accession>A0ABN3JPZ2</accession>
<evidence type="ECO:0000259" key="1">
    <source>
        <dbReference type="PROSITE" id="PS51459"/>
    </source>
</evidence>
<dbReference type="Pfam" id="PF02661">
    <property type="entry name" value="Fic"/>
    <property type="match status" value="1"/>
</dbReference>
<dbReference type="NCBIfam" id="TIGR01550">
    <property type="entry name" value="DOC_P1"/>
    <property type="match status" value="1"/>
</dbReference>
<evidence type="ECO:0000313" key="2">
    <source>
        <dbReference type="EMBL" id="GAA2434500.1"/>
    </source>
</evidence>
<feature type="domain" description="Fido" evidence="1">
    <location>
        <begin position="4"/>
        <end position="121"/>
    </location>
</feature>
<reference evidence="2 3" key="1">
    <citation type="journal article" date="2019" name="Int. J. Syst. Evol. Microbiol.">
        <title>The Global Catalogue of Microorganisms (GCM) 10K type strain sequencing project: providing services to taxonomists for standard genome sequencing and annotation.</title>
        <authorList>
            <consortium name="The Broad Institute Genomics Platform"/>
            <consortium name="The Broad Institute Genome Sequencing Center for Infectious Disease"/>
            <person name="Wu L."/>
            <person name="Ma J."/>
        </authorList>
    </citation>
    <scope>NUCLEOTIDE SEQUENCE [LARGE SCALE GENOMIC DNA]</scope>
    <source>
        <strain evidence="2 3">JCM 3325</strain>
    </source>
</reference>
<dbReference type="EMBL" id="BAAARW010000020">
    <property type="protein sequence ID" value="GAA2434500.1"/>
    <property type="molecule type" value="Genomic_DNA"/>
</dbReference>
<sequence>MIYLTVEQIIALNARHLGGQAAVRDAGLVQSAAARPQTIAFGVEAYTTLDDKAAALLHSIICNRPFVDGNKRTAWAAMEVMLVVNGHRSGLTDDEAFDLVVRIATSCSEIEVKEIATALNVVERTA</sequence>
<dbReference type="PANTHER" id="PTHR39426">
    <property type="entry name" value="HOMOLOGY TO DEATH-ON-CURING PROTEIN OF PHAGE P1"/>
    <property type="match status" value="1"/>
</dbReference>
<organism evidence="2 3">
    <name type="scientific">Actinomadura vinacea</name>
    <dbReference type="NCBI Taxonomy" id="115336"/>
    <lineage>
        <taxon>Bacteria</taxon>
        <taxon>Bacillati</taxon>
        <taxon>Actinomycetota</taxon>
        <taxon>Actinomycetes</taxon>
        <taxon>Streptosporangiales</taxon>
        <taxon>Thermomonosporaceae</taxon>
        <taxon>Actinomadura</taxon>
    </lineage>
</organism>
<dbReference type="Proteomes" id="UP001501231">
    <property type="component" value="Unassembled WGS sequence"/>
</dbReference>
<dbReference type="InterPro" id="IPR036597">
    <property type="entry name" value="Fido-like_dom_sf"/>
</dbReference>
<comment type="caution">
    <text evidence="2">The sequence shown here is derived from an EMBL/GenBank/DDBJ whole genome shotgun (WGS) entry which is preliminary data.</text>
</comment>
<name>A0ABN3JPZ2_9ACTN</name>